<dbReference type="EMBL" id="BQNB010009735">
    <property type="protein sequence ID" value="GJS67669.1"/>
    <property type="molecule type" value="Genomic_DNA"/>
</dbReference>
<feature type="compositionally biased region" description="Acidic residues" evidence="1">
    <location>
        <begin position="28"/>
        <end position="42"/>
    </location>
</feature>
<accession>A0ABQ4XQK6</accession>
<keyword evidence="3" id="KW-1185">Reference proteome</keyword>
<protein>
    <submittedName>
        <fullName evidence="2">Uncharacterized protein</fullName>
    </submittedName>
</protein>
<dbReference type="Proteomes" id="UP001151760">
    <property type="component" value="Unassembled WGS sequence"/>
</dbReference>
<reference evidence="2" key="2">
    <citation type="submission" date="2022-01" db="EMBL/GenBank/DDBJ databases">
        <authorList>
            <person name="Yamashiro T."/>
            <person name="Shiraishi A."/>
            <person name="Satake H."/>
            <person name="Nakayama K."/>
        </authorList>
    </citation>
    <scope>NUCLEOTIDE SEQUENCE</scope>
</reference>
<proteinExistence type="predicted"/>
<evidence type="ECO:0000313" key="3">
    <source>
        <dbReference type="Proteomes" id="UP001151760"/>
    </source>
</evidence>
<feature type="non-terminal residue" evidence="2">
    <location>
        <position position="79"/>
    </location>
</feature>
<evidence type="ECO:0000256" key="1">
    <source>
        <dbReference type="SAM" id="MobiDB-lite"/>
    </source>
</evidence>
<feature type="compositionally biased region" description="Low complexity" evidence="1">
    <location>
        <begin position="56"/>
        <end position="70"/>
    </location>
</feature>
<sequence length="79" mass="8827">MIIKKDSEIVKAKGERRSLALEAKKESSDEECSWSDNGEEDDEKAKDETCLMAQASSEVRSESSYFSDENSSIDDSILD</sequence>
<evidence type="ECO:0000313" key="2">
    <source>
        <dbReference type="EMBL" id="GJS67669.1"/>
    </source>
</evidence>
<gene>
    <name evidence="2" type="ORF">Tco_0682234</name>
</gene>
<reference evidence="2" key="1">
    <citation type="journal article" date="2022" name="Int. J. Mol. Sci.">
        <title>Draft Genome of Tanacetum Coccineum: Genomic Comparison of Closely Related Tanacetum-Family Plants.</title>
        <authorList>
            <person name="Yamashiro T."/>
            <person name="Shiraishi A."/>
            <person name="Nakayama K."/>
            <person name="Satake H."/>
        </authorList>
    </citation>
    <scope>NUCLEOTIDE SEQUENCE</scope>
</reference>
<comment type="caution">
    <text evidence="2">The sequence shown here is derived from an EMBL/GenBank/DDBJ whole genome shotgun (WGS) entry which is preliminary data.</text>
</comment>
<organism evidence="2 3">
    <name type="scientific">Tanacetum coccineum</name>
    <dbReference type="NCBI Taxonomy" id="301880"/>
    <lineage>
        <taxon>Eukaryota</taxon>
        <taxon>Viridiplantae</taxon>
        <taxon>Streptophyta</taxon>
        <taxon>Embryophyta</taxon>
        <taxon>Tracheophyta</taxon>
        <taxon>Spermatophyta</taxon>
        <taxon>Magnoliopsida</taxon>
        <taxon>eudicotyledons</taxon>
        <taxon>Gunneridae</taxon>
        <taxon>Pentapetalae</taxon>
        <taxon>asterids</taxon>
        <taxon>campanulids</taxon>
        <taxon>Asterales</taxon>
        <taxon>Asteraceae</taxon>
        <taxon>Asteroideae</taxon>
        <taxon>Anthemideae</taxon>
        <taxon>Anthemidinae</taxon>
        <taxon>Tanacetum</taxon>
    </lineage>
</organism>
<name>A0ABQ4XQK6_9ASTR</name>
<feature type="region of interest" description="Disordered" evidence="1">
    <location>
        <begin position="20"/>
        <end position="79"/>
    </location>
</feature>